<dbReference type="Gene3D" id="3.20.200.10">
    <property type="entry name" value="MHCK/EF2 kinase"/>
    <property type="match status" value="1"/>
</dbReference>
<dbReference type="GO" id="GO:1903013">
    <property type="term" value="P:response to differentiation-inducing factor 1"/>
    <property type="evidence" value="ECO:0007669"/>
    <property type="project" value="TreeGrafter"/>
</dbReference>
<keyword evidence="4 7" id="KW-0418">Kinase</keyword>
<feature type="non-terminal residue" evidence="7">
    <location>
        <position position="1"/>
    </location>
</feature>
<evidence type="ECO:0000256" key="4">
    <source>
        <dbReference type="ARBA" id="ARBA00022777"/>
    </source>
</evidence>
<dbReference type="Proteomes" id="UP001362999">
    <property type="component" value="Unassembled WGS sequence"/>
</dbReference>
<dbReference type="GO" id="GO:0004674">
    <property type="term" value="F:protein serine/threonine kinase activity"/>
    <property type="evidence" value="ECO:0007669"/>
    <property type="project" value="UniProtKB-KW"/>
</dbReference>
<dbReference type="GO" id="GO:0031037">
    <property type="term" value="P:myosin II filament disassembly"/>
    <property type="evidence" value="ECO:0007669"/>
    <property type="project" value="TreeGrafter"/>
</dbReference>
<comment type="caution">
    <text evidence="7">The sequence shown here is derived from an EMBL/GenBank/DDBJ whole genome shotgun (WGS) entry which is preliminary data.</text>
</comment>
<dbReference type="InterPro" id="IPR004166">
    <property type="entry name" value="a-kinase_dom"/>
</dbReference>
<keyword evidence="8" id="KW-1185">Reference proteome</keyword>
<evidence type="ECO:0000256" key="1">
    <source>
        <dbReference type="ARBA" id="ARBA00022527"/>
    </source>
</evidence>
<dbReference type="InterPro" id="IPR051852">
    <property type="entry name" value="Alpha-type_PK"/>
</dbReference>
<feature type="domain" description="Alpha-type protein kinase" evidence="6">
    <location>
        <begin position="1"/>
        <end position="107"/>
    </location>
</feature>
<dbReference type="PROSITE" id="PS51158">
    <property type="entry name" value="ALPHA_KINASE"/>
    <property type="match status" value="1"/>
</dbReference>
<keyword evidence="2" id="KW-0808">Transferase</keyword>
<dbReference type="AlphaFoldDB" id="A0AAW0CQ68"/>
<organism evidence="7 8">
    <name type="scientific">Favolaschia claudopus</name>
    <dbReference type="NCBI Taxonomy" id="2862362"/>
    <lineage>
        <taxon>Eukaryota</taxon>
        <taxon>Fungi</taxon>
        <taxon>Dikarya</taxon>
        <taxon>Basidiomycota</taxon>
        <taxon>Agaricomycotina</taxon>
        <taxon>Agaricomycetes</taxon>
        <taxon>Agaricomycetidae</taxon>
        <taxon>Agaricales</taxon>
        <taxon>Marasmiineae</taxon>
        <taxon>Mycenaceae</taxon>
        <taxon>Favolaschia</taxon>
    </lineage>
</organism>
<keyword evidence="1" id="KW-0723">Serine/threonine-protein kinase</keyword>
<dbReference type="InterPro" id="IPR011009">
    <property type="entry name" value="Kinase-like_dom_sf"/>
</dbReference>
<evidence type="ECO:0000313" key="8">
    <source>
        <dbReference type="Proteomes" id="UP001362999"/>
    </source>
</evidence>
<evidence type="ECO:0000256" key="2">
    <source>
        <dbReference type="ARBA" id="ARBA00022679"/>
    </source>
</evidence>
<evidence type="ECO:0000259" key="6">
    <source>
        <dbReference type="PROSITE" id="PS51158"/>
    </source>
</evidence>
<dbReference type="EMBL" id="JAWWNJ010000014">
    <property type="protein sequence ID" value="KAK7041172.1"/>
    <property type="molecule type" value="Genomic_DNA"/>
</dbReference>
<dbReference type="Pfam" id="PF02816">
    <property type="entry name" value="Alpha_kinase"/>
    <property type="match status" value="1"/>
</dbReference>
<keyword evidence="5" id="KW-0067">ATP-binding</keyword>
<evidence type="ECO:0000256" key="5">
    <source>
        <dbReference type="ARBA" id="ARBA00022840"/>
    </source>
</evidence>
<keyword evidence="3" id="KW-0547">Nucleotide-binding</keyword>
<proteinExistence type="predicted"/>
<protein>
    <submittedName>
        <fullName evidence="7">Kinase-like domain-containing protein</fullName>
    </submittedName>
</protein>
<dbReference type="GO" id="GO:0005524">
    <property type="term" value="F:ATP binding"/>
    <property type="evidence" value="ECO:0007669"/>
    <property type="project" value="UniProtKB-KW"/>
</dbReference>
<dbReference type="PANTHER" id="PTHR45992:SF2">
    <property type="entry name" value="EUKARYOTIC ELONGATION FACTOR 2 KINASE"/>
    <property type="match status" value="1"/>
</dbReference>
<accession>A0AAW0CQ68</accession>
<dbReference type="CDD" id="cd04515">
    <property type="entry name" value="Alpha_kinase"/>
    <property type="match status" value="1"/>
</dbReference>
<name>A0AAW0CQ68_9AGAR</name>
<sequence>LTWLVEHRRPITVTKYSGTLVHTSIRRDLASLTISAFAHYVFGDSGRRMLFADLQGTPTRVRGGDGVVLFDLMTHKEEGDSGVGDFGQDGINTFVQDHECNTVCSAL</sequence>
<evidence type="ECO:0000256" key="3">
    <source>
        <dbReference type="ARBA" id="ARBA00022741"/>
    </source>
</evidence>
<gene>
    <name evidence="7" type="ORF">R3P38DRAFT_2512629</name>
</gene>
<evidence type="ECO:0000313" key="7">
    <source>
        <dbReference type="EMBL" id="KAK7041172.1"/>
    </source>
</evidence>
<reference evidence="7 8" key="1">
    <citation type="journal article" date="2024" name="J Genomics">
        <title>Draft genome sequencing and assembly of Favolaschia claudopus CIRM-BRFM 2984 isolated from oak limbs.</title>
        <authorList>
            <person name="Navarro D."/>
            <person name="Drula E."/>
            <person name="Chaduli D."/>
            <person name="Cazenave R."/>
            <person name="Ahrendt S."/>
            <person name="Wang J."/>
            <person name="Lipzen A."/>
            <person name="Daum C."/>
            <person name="Barry K."/>
            <person name="Grigoriev I.V."/>
            <person name="Favel A."/>
            <person name="Rosso M.N."/>
            <person name="Martin F."/>
        </authorList>
    </citation>
    <scope>NUCLEOTIDE SEQUENCE [LARGE SCALE GENOMIC DNA]</scope>
    <source>
        <strain evidence="7 8">CIRM-BRFM 2984</strain>
    </source>
</reference>
<dbReference type="SUPFAM" id="SSF56112">
    <property type="entry name" value="Protein kinase-like (PK-like)"/>
    <property type="match status" value="1"/>
</dbReference>
<dbReference type="PANTHER" id="PTHR45992">
    <property type="entry name" value="EUKARYOTIC ELONGATION FACTOR 2 KINASE-RELATED"/>
    <property type="match status" value="1"/>
</dbReference>